<keyword evidence="17" id="KW-1185">Reference proteome</keyword>
<dbReference type="Pfam" id="PF00443">
    <property type="entry name" value="UCH"/>
    <property type="match status" value="1"/>
</dbReference>
<keyword evidence="8" id="KW-0378">Hydrolase</keyword>
<dbReference type="Gene3D" id="6.10.140.2220">
    <property type="match status" value="1"/>
</dbReference>
<feature type="domain" description="USP" evidence="14">
    <location>
        <begin position="383"/>
        <end position="686"/>
    </location>
</feature>
<organism evidence="16 17">
    <name type="scientific">Citrus x changshan-huyou</name>
    <dbReference type="NCBI Taxonomy" id="2935761"/>
    <lineage>
        <taxon>Eukaryota</taxon>
        <taxon>Viridiplantae</taxon>
        <taxon>Streptophyta</taxon>
        <taxon>Embryophyta</taxon>
        <taxon>Tracheophyta</taxon>
        <taxon>Spermatophyta</taxon>
        <taxon>Magnoliopsida</taxon>
        <taxon>eudicotyledons</taxon>
        <taxon>Gunneridae</taxon>
        <taxon>Pentapetalae</taxon>
        <taxon>rosids</taxon>
        <taxon>malvids</taxon>
        <taxon>Sapindales</taxon>
        <taxon>Rutaceae</taxon>
        <taxon>Aurantioideae</taxon>
        <taxon>Citrus</taxon>
    </lineage>
</organism>
<keyword evidence="13" id="KW-1133">Transmembrane helix</keyword>
<dbReference type="GO" id="GO:0006508">
    <property type="term" value="P:proteolysis"/>
    <property type="evidence" value="ECO:0007669"/>
    <property type="project" value="UniProtKB-KW"/>
</dbReference>
<sequence>MPVPGFLGFHGLLVVVLLVFYSLIRQKCKNAVARKEEVTKLMAVAAEESLMEEFQAANQHSFLPSSPPRLYQCAVCFRSTTTRCSRCKAVRYCSGKCQIFHWRQGHKDECRPQRIITPSREDGDSVTVAGPEKQFEICGNQALGSSTIDRVESPICDSITPDMPETRSRIKKSKQTMSPSADSANMVIDVDGTSRASKLDKMKLSHNDEEVNIRPQISKAKTTLPDDVQPAKLGDKKSNGGAASPEFLVKDSSTFKSRTSVSCSRFHPVTKVGEDDSQSFTGKHVSSSAPRSSLTIGRHSLSNSKSVLPAKISSIPSLPQNACHGLKSSMQKVVQQFRVSKPLKSYSLGSEDEVVGKSNEKPLFPHDLFMKLYSYDKVELYPFGLINCGNSCYANAVLQCLAFTRPLTSYLVQGLHSKACQKKGWCFICEFERLILNAKDGSYPVSPIGILSKIQKIGSHLGHGREEDAHEFLRCAVDTMQSVCLKEFGAKGKIAEETTLIGLTFGGYLRSKIKCLKCLGKSELYERMMDLTVEIDGDIGTLEEALAQFTASEILVGENKYYCSRCKSYEKAKKKLTVLEEPNILTIVLKRFESGNFGKLNKSVWFPEVLNMAPYMSQTGDGSPMYSLYAVVVHLDVTNATFSGHYVCYVKNSHEEWFRIDDSTVIPVKLERVLSEEAYMLLYARHSPRPPALIRNNVSHGVKSKKKSLEAVGLNNTSKIRSNSYIPSLDSKAQQKPCTDSNQLFDRDEWKFRSMQRSPAVDSLSESSSIFSWSDVSSCSTASTKESSRSEDLSDLIFGDTPSWYRSYGITSDSIASSSYQNSNVGSEGENDAWQHGWREGLGRDGNPAILFTESTKQYRNLGHQYVSNGSSRDIDSDRVGWAHPSDVRLRRANGDYRSAQPFY</sequence>
<evidence type="ECO:0000256" key="1">
    <source>
        <dbReference type="ARBA" id="ARBA00000707"/>
    </source>
</evidence>
<keyword evidence="4" id="KW-0645">Protease</keyword>
<evidence type="ECO:0000256" key="2">
    <source>
        <dbReference type="ARBA" id="ARBA00009085"/>
    </source>
</evidence>
<dbReference type="SUPFAM" id="SSF144232">
    <property type="entry name" value="HIT/MYND zinc finger-like"/>
    <property type="match status" value="1"/>
</dbReference>
<dbReference type="PROSITE" id="PS50865">
    <property type="entry name" value="ZF_MYND_2"/>
    <property type="match status" value="1"/>
</dbReference>
<dbReference type="InterPro" id="IPR028889">
    <property type="entry name" value="USP"/>
</dbReference>
<evidence type="ECO:0000256" key="11">
    <source>
        <dbReference type="PROSITE-ProRule" id="PRU00134"/>
    </source>
</evidence>
<dbReference type="AlphaFoldDB" id="A0AAP0MZW1"/>
<feature type="domain" description="MYND-type" evidence="15">
    <location>
        <begin position="73"/>
        <end position="110"/>
    </location>
</feature>
<dbReference type="FunFam" id="6.10.140.2220:FF:000006">
    <property type="entry name" value="Ubiquitin carboxyl-terminal hydrolase 15"/>
    <property type="match status" value="1"/>
</dbReference>
<dbReference type="SUPFAM" id="SSF54001">
    <property type="entry name" value="Cysteine proteinases"/>
    <property type="match status" value="1"/>
</dbReference>
<evidence type="ECO:0000259" key="14">
    <source>
        <dbReference type="PROSITE" id="PS50235"/>
    </source>
</evidence>
<evidence type="ECO:0000256" key="12">
    <source>
        <dbReference type="SAM" id="MobiDB-lite"/>
    </source>
</evidence>
<evidence type="ECO:0000313" key="17">
    <source>
        <dbReference type="Proteomes" id="UP001428341"/>
    </source>
</evidence>
<evidence type="ECO:0000313" key="16">
    <source>
        <dbReference type="EMBL" id="KAK9228577.1"/>
    </source>
</evidence>
<dbReference type="PANTHER" id="PTHR24006:SF690">
    <property type="entry name" value="UBIQUITIN CARBOXYL-TERMINAL HYDROLASE 17"/>
    <property type="match status" value="1"/>
</dbReference>
<dbReference type="InterPro" id="IPR002893">
    <property type="entry name" value="Znf_MYND"/>
</dbReference>
<evidence type="ECO:0000256" key="8">
    <source>
        <dbReference type="ARBA" id="ARBA00022801"/>
    </source>
</evidence>
<evidence type="ECO:0000256" key="13">
    <source>
        <dbReference type="SAM" id="Phobius"/>
    </source>
</evidence>
<feature type="transmembrane region" description="Helical" evidence="13">
    <location>
        <begin position="6"/>
        <end position="24"/>
    </location>
</feature>
<dbReference type="EMBL" id="JBCGBO010000001">
    <property type="protein sequence ID" value="KAK9228577.1"/>
    <property type="molecule type" value="Genomic_DNA"/>
</dbReference>
<comment type="caution">
    <text evidence="16">The sequence shown here is derived from an EMBL/GenBank/DDBJ whole genome shotgun (WGS) entry which is preliminary data.</text>
</comment>
<evidence type="ECO:0000259" key="15">
    <source>
        <dbReference type="PROSITE" id="PS50865"/>
    </source>
</evidence>
<feature type="compositionally biased region" description="Polar residues" evidence="12">
    <location>
        <begin position="278"/>
        <end position="300"/>
    </location>
</feature>
<dbReference type="PROSITE" id="PS50235">
    <property type="entry name" value="USP_3"/>
    <property type="match status" value="1"/>
</dbReference>
<evidence type="ECO:0000256" key="6">
    <source>
        <dbReference type="ARBA" id="ARBA00022771"/>
    </source>
</evidence>
<feature type="region of interest" description="Disordered" evidence="12">
    <location>
        <begin position="272"/>
        <end position="300"/>
    </location>
</feature>
<dbReference type="Gene3D" id="3.90.70.10">
    <property type="entry name" value="Cysteine proteinases"/>
    <property type="match status" value="1"/>
</dbReference>
<feature type="region of interest" description="Disordered" evidence="12">
    <location>
        <begin position="159"/>
        <end position="182"/>
    </location>
</feature>
<keyword evidence="5" id="KW-0479">Metal-binding</keyword>
<dbReference type="InterPro" id="IPR001394">
    <property type="entry name" value="Peptidase_C19_UCH"/>
</dbReference>
<comment type="similarity">
    <text evidence="2">Belongs to the peptidase C19 family.</text>
</comment>
<dbReference type="InterPro" id="IPR018200">
    <property type="entry name" value="USP_CS"/>
</dbReference>
<dbReference type="GO" id="GO:0005829">
    <property type="term" value="C:cytosol"/>
    <property type="evidence" value="ECO:0007669"/>
    <property type="project" value="TreeGrafter"/>
</dbReference>
<dbReference type="PROSITE" id="PS01360">
    <property type="entry name" value="ZF_MYND_1"/>
    <property type="match status" value="1"/>
</dbReference>
<keyword evidence="9" id="KW-0788">Thiol protease</keyword>
<protein>
    <recommendedName>
        <fullName evidence="3">ubiquitinyl hydrolase 1</fullName>
        <ecNumber evidence="3">3.4.19.12</ecNumber>
    </recommendedName>
</protein>
<comment type="catalytic activity">
    <reaction evidence="1">
        <text>Thiol-dependent hydrolysis of ester, thioester, amide, peptide and isopeptide bonds formed by the C-terminal Gly of ubiquitin (a 76-residue protein attached to proteins as an intracellular targeting signal).</text>
        <dbReference type="EC" id="3.4.19.12"/>
    </reaction>
</comment>
<evidence type="ECO:0000256" key="3">
    <source>
        <dbReference type="ARBA" id="ARBA00012759"/>
    </source>
</evidence>
<keyword evidence="13" id="KW-0472">Membrane</keyword>
<dbReference type="InterPro" id="IPR050164">
    <property type="entry name" value="Peptidase_C19"/>
</dbReference>
<accession>A0AAP0MZW1</accession>
<dbReference type="CDD" id="cd02661">
    <property type="entry name" value="Peptidase_C19E"/>
    <property type="match status" value="1"/>
</dbReference>
<dbReference type="FunFam" id="3.90.70.10:FF:000026">
    <property type="entry name" value="Ubiquitin carboxyl-terminal hydrolase 15"/>
    <property type="match status" value="1"/>
</dbReference>
<evidence type="ECO:0000256" key="7">
    <source>
        <dbReference type="ARBA" id="ARBA00022786"/>
    </source>
</evidence>
<evidence type="ECO:0000256" key="5">
    <source>
        <dbReference type="ARBA" id="ARBA00022723"/>
    </source>
</evidence>
<dbReference type="InterPro" id="IPR038765">
    <property type="entry name" value="Papain-like_cys_pep_sf"/>
</dbReference>
<reference evidence="16 17" key="1">
    <citation type="submission" date="2024-05" db="EMBL/GenBank/DDBJ databases">
        <title>Haplotype-resolved chromosome-level genome assembly of Huyou (Citrus changshanensis).</title>
        <authorList>
            <person name="Miao C."/>
            <person name="Chen W."/>
            <person name="Wu Y."/>
            <person name="Wang L."/>
            <person name="Zhao S."/>
            <person name="Grierson D."/>
            <person name="Xu C."/>
            <person name="Chen K."/>
        </authorList>
    </citation>
    <scope>NUCLEOTIDE SEQUENCE [LARGE SCALE GENOMIC DNA]</scope>
    <source>
        <strain evidence="16">01-14</strain>
        <tissue evidence="16">Leaf</tissue>
    </source>
</reference>
<keyword evidence="7" id="KW-0833">Ubl conjugation pathway</keyword>
<name>A0AAP0MZW1_9ROSI</name>
<evidence type="ECO:0000256" key="4">
    <source>
        <dbReference type="ARBA" id="ARBA00022670"/>
    </source>
</evidence>
<keyword evidence="6 11" id="KW-0863">Zinc-finger</keyword>
<evidence type="ECO:0000256" key="9">
    <source>
        <dbReference type="ARBA" id="ARBA00022807"/>
    </source>
</evidence>
<evidence type="ECO:0000256" key="10">
    <source>
        <dbReference type="ARBA" id="ARBA00022833"/>
    </source>
</evidence>
<dbReference type="GO" id="GO:0005634">
    <property type="term" value="C:nucleus"/>
    <property type="evidence" value="ECO:0007669"/>
    <property type="project" value="TreeGrafter"/>
</dbReference>
<dbReference type="Proteomes" id="UP001428341">
    <property type="component" value="Unassembled WGS sequence"/>
</dbReference>
<gene>
    <name evidence="16" type="ORF">WN944_021529</name>
</gene>
<proteinExistence type="inferred from homology"/>
<keyword evidence="10" id="KW-0862">Zinc</keyword>
<dbReference type="PANTHER" id="PTHR24006">
    <property type="entry name" value="UBIQUITIN CARBOXYL-TERMINAL HYDROLASE"/>
    <property type="match status" value="1"/>
</dbReference>
<dbReference type="GO" id="GO:0016579">
    <property type="term" value="P:protein deubiquitination"/>
    <property type="evidence" value="ECO:0007669"/>
    <property type="project" value="InterPro"/>
</dbReference>
<dbReference type="EC" id="3.4.19.12" evidence="3"/>
<dbReference type="Pfam" id="PF01753">
    <property type="entry name" value="zf-MYND"/>
    <property type="match status" value="1"/>
</dbReference>
<dbReference type="PROSITE" id="PS00972">
    <property type="entry name" value="USP_1"/>
    <property type="match status" value="1"/>
</dbReference>
<dbReference type="GO" id="GO:0008270">
    <property type="term" value="F:zinc ion binding"/>
    <property type="evidence" value="ECO:0007669"/>
    <property type="project" value="UniProtKB-KW"/>
</dbReference>
<keyword evidence="13" id="KW-0812">Transmembrane</keyword>
<feature type="region of interest" description="Disordered" evidence="12">
    <location>
        <begin position="212"/>
        <end position="246"/>
    </location>
</feature>
<dbReference type="GO" id="GO:0004843">
    <property type="term" value="F:cysteine-type deubiquitinase activity"/>
    <property type="evidence" value="ECO:0007669"/>
    <property type="project" value="UniProtKB-EC"/>
</dbReference>